<dbReference type="InterPro" id="IPR036291">
    <property type="entry name" value="NAD(P)-bd_dom_sf"/>
</dbReference>
<feature type="domain" description="GFO/IDH/MocA-like oxidoreductase" evidence="2">
    <location>
        <begin position="134"/>
        <end position="259"/>
    </location>
</feature>
<name>A0A2W2CQH8_9ACTN</name>
<dbReference type="Pfam" id="PF01408">
    <property type="entry name" value="GFO_IDH_MocA"/>
    <property type="match status" value="1"/>
</dbReference>
<evidence type="ECO:0000313" key="3">
    <source>
        <dbReference type="EMBL" id="PZF82503.1"/>
    </source>
</evidence>
<evidence type="ECO:0000259" key="2">
    <source>
        <dbReference type="Pfam" id="PF22725"/>
    </source>
</evidence>
<dbReference type="RefSeq" id="WP_111255723.1">
    <property type="nucleotide sequence ID" value="NZ_POTW01000037.1"/>
</dbReference>
<dbReference type="PANTHER" id="PTHR43377:SF1">
    <property type="entry name" value="BILIVERDIN REDUCTASE A"/>
    <property type="match status" value="1"/>
</dbReference>
<dbReference type="AlphaFoldDB" id="A0A2W2CQH8"/>
<keyword evidence="4" id="KW-1185">Reference proteome</keyword>
<evidence type="ECO:0000259" key="1">
    <source>
        <dbReference type="Pfam" id="PF01408"/>
    </source>
</evidence>
<organism evidence="3 4">
    <name type="scientific">Jiangella anatolica</name>
    <dbReference type="NCBI Taxonomy" id="2670374"/>
    <lineage>
        <taxon>Bacteria</taxon>
        <taxon>Bacillati</taxon>
        <taxon>Actinomycetota</taxon>
        <taxon>Actinomycetes</taxon>
        <taxon>Jiangellales</taxon>
        <taxon>Jiangellaceae</taxon>
        <taxon>Jiangella</taxon>
    </lineage>
</organism>
<dbReference type="InterPro" id="IPR051450">
    <property type="entry name" value="Gfo/Idh/MocA_Oxidoreductases"/>
</dbReference>
<evidence type="ECO:0000313" key="4">
    <source>
        <dbReference type="Proteomes" id="UP000248764"/>
    </source>
</evidence>
<dbReference type="Pfam" id="PF22725">
    <property type="entry name" value="GFO_IDH_MocA_C3"/>
    <property type="match status" value="1"/>
</dbReference>
<gene>
    <name evidence="3" type="ORF">C1I92_16395</name>
</gene>
<feature type="domain" description="Gfo/Idh/MocA-like oxidoreductase N-terminal" evidence="1">
    <location>
        <begin position="5"/>
        <end position="124"/>
    </location>
</feature>
<dbReference type="SUPFAM" id="SSF51735">
    <property type="entry name" value="NAD(P)-binding Rossmann-fold domains"/>
    <property type="match status" value="1"/>
</dbReference>
<dbReference type="PANTHER" id="PTHR43377">
    <property type="entry name" value="BILIVERDIN REDUCTASE A"/>
    <property type="match status" value="1"/>
</dbReference>
<proteinExistence type="predicted"/>
<dbReference type="Gene3D" id="3.40.50.720">
    <property type="entry name" value="NAD(P)-binding Rossmann-like Domain"/>
    <property type="match status" value="1"/>
</dbReference>
<reference evidence="3 4" key="1">
    <citation type="submission" date="2018-01" db="EMBL/GenBank/DDBJ databases">
        <title>Draft genome sequence of Jiangella sp. GTF31.</title>
        <authorList>
            <person name="Sahin N."/>
            <person name="Ay H."/>
            <person name="Saygin H."/>
        </authorList>
    </citation>
    <scope>NUCLEOTIDE SEQUENCE [LARGE SCALE GENOMIC DNA]</scope>
    <source>
        <strain evidence="3 4">GTF31</strain>
    </source>
</reference>
<dbReference type="EMBL" id="POTW01000037">
    <property type="protein sequence ID" value="PZF82503.1"/>
    <property type="molecule type" value="Genomic_DNA"/>
</dbReference>
<dbReference type="SUPFAM" id="SSF55347">
    <property type="entry name" value="Glyceraldehyde-3-phosphate dehydrogenase-like, C-terminal domain"/>
    <property type="match status" value="1"/>
</dbReference>
<dbReference type="Proteomes" id="UP000248764">
    <property type="component" value="Unassembled WGS sequence"/>
</dbReference>
<protein>
    <recommendedName>
        <fullName evidence="5">Gfo/Idh/MocA family oxidoreductase</fullName>
    </recommendedName>
</protein>
<comment type="caution">
    <text evidence="3">The sequence shown here is derived from an EMBL/GenBank/DDBJ whole genome shotgun (WGS) entry which is preliminary data.</text>
</comment>
<evidence type="ECO:0008006" key="5">
    <source>
        <dbReference type="Google" id="ProtNLM"/>
    </source>
</evidence>
<accession>A0A2W2CQH8</accession>
<sequence>MRPIGIAILGAAHTTHAWAYARALSGLPDVRVTGVHDAVPAHAEWIRRDFGVPFVDDAEALVAAPDVDAVIVCGATVDHRAHVELAAAHGRHVLCEKPLATSVEDARAIVGGCDAAGVQLHVAFVSRFLPLVGRARAAVRSGRLGELIGLVGGNRGRPPLPPSYPPWITDPVAAGGGALIDHSVHVTDAMRHVSGLEVTEVSAEAGSLLWDLGVDDVAVLSLRFDNGAVGSVDPSWSVPEGNPWDYDFYLRLVGTDGSLDLTDAAEALRVVSVRDGAPRGLRLGSFAEDADRAMLAAFAESVRAGAVQDPCATGVDGLRALEIALAGYRSAARHTPMIINDPTTQRGVDH</sequence>
<dbReference type="Gene3D" id="3.30.360.10">
    <property type="entry name" value="Dihydrodipicolinate Reductase, domain 2"/>
    <property type="match status" value="1"/>
</dbReference>
<dbReference type="InterPro" id="IPR000683">
    <property type="entry name" value="Gfo/Idh/MocA-like_OxRdtase_N"/>
</dbReference>
<dbReference type="InterPro" id="IPR055170">
    <property type="entry name" value="GFO_IDH_MocA-like_dom"/>
</dbReference>
<dbReference type="GO" id="GO:0000166">
    <property type="term" value="F:nucleotide binding"/>
    <property type="evidence" value="ECO:0007669"/>
    <property type="project" value="InterPro"/>
</dbReference>